<name>W9RSN3_9ROSA</name>
<dbReference type="PANTHER" id="PTHR35459">
    <property type="entry name" value="T1N6.14 PROTEIN"/>
    <property type="match status" value="1"/>
</dbReference>
<dbReference type="PANTHER" id="PTHR35459:SF2">
    <property type="entry name" value="T1N6.14 PROTEIN"/>
    <property type="match status" value="1"/>
</dbReference>
<accession>W9RSN3</accession>
<dbReference type="OrthoDB" id="672903at2759"/>
<dbReference type="AlphaFoldDB" id="W9RSN3"/>
<protein>
    <submittedName>
        <fullName evidence="2">Uncharacterized protein</fullName>
    </submittedName>
</protein>
<evidence type="ECO:0000256" key="1">
    <source>
        <dbReference type="SAM" id="MobiDB-lite"/>
    </source>
</evidence>
<sequence>MEGLVIVQSTPIQAPNPPSSAQSLHPQPPPSSKKRPLDNDSLSHHSKPLKLRLLLKDLRPHFLEVLRTPDFRNCKAANEIHEQMKLLVELYNQMITETVSVGKKIVTERQPSLPSENKDGQNPSEKASAETSDISGTYIVGGSAFGWNFITYSGKDPVYYGVTKESFRAKATPPPSQ</sequence>
<evidence type="ECO:0000313" key="3">
    <source>
        <dbReference type="Proteomes" id="UP000030645"/>
    </source>
</evidence>
<evidence type="ECO:0000313" key="2">
    <source>
        <dbReference type="EMBL" id="EXC06830.1"/>
    </source>
</evidence>
<dbReference type="eggNOG" id="ENOG502S1AR">
    <property type="taxonomic scope" value="Eukaryota"/>
</dbReference>
<feature type="region of interest" description="Disordered" evidence="1">
    <location>
        <begin position="1"/>
        <end position="44"/>
    </location>
</feature>
<keyword evidence="3" id="KW-1185">Reference proteome</keyword>
<dbReference type="KEGG" id="mnt:21400299"/>
<feature type="region of interest" description="Disordered" evidence="1">
    <location>
        <begin position="107"/>
        <end position="131"/>
    </location>
</feature>
<organism evidence="2 3">
    <name type="scientific">Morus notabilis</name>
    <dbReference type="NCBI Taxonomy" id="981085"/>
    <lineage>
        <taxon>Eukaryota</taxon>
        <taxon>Viridiplantae</taxon>
        <taxon>Streptophyta</taxon>
        <taxon>Embryophyta</taxon>
        <taxon>Tracheophyta</taxon>
        <taxon>Spermatophyta</taxon>
        <taxon>Magnoliopsida</taxon>
        <taxon>eudicotyledons</taxon>
        <taxon>Gunneridae</taxon>
        <taxon>Pentapetalae</taxon>
        <taxon>rosids</taxon>
        <taxon>fabids</taxon>
        <taxon>Rosales</taxon>
        <taxon>Moraceae</taxon>
        <taxon>Moreae</taxon>
        <taxon>Morus</taxon>
    </lineage>
</organism>
<reference evidence="3" key="1">
    <citation type="submission" date="2013-01" db="EMBL/GenBank/DDBJ databases">
        <title>Draft Genome Sequence of a Mulberry Tree, Morus notabilis C.K. Schneid.</title>
        <authorList>
            <person name="He N."/>
            <person name="Zhao S."/>
        </authorList>
    </citation>
    <scope>NUCLEOTIDE SEQUENCE</scope>
</reference>
<dbReference type="Proteomes" id="UP000030645">
    <property type="component" value="Unassembled WGS sequence"/>
</dbReference>
<gene>
    <name evidence="2" type="ORF">L484_017296</name>
</gene>
<feature type="compositionally biased region" description="Polar residues" evidence="1">
    <location>
        <begin position="109"/>
        <end position="131"/>
    </location>
</feature>
<feature type="compositionally biased region" description="Polar residues" evidence="1">
    <location>
        <begin position="7"/>
        <end position="25"/>
    </location>
</feature>
<proteinExistence type="predicted"/>
<dbReference type="EMBL" id="KE345571">
    <property type="protein sequence ID" value="EXC06830.1"/>
    <property type="molecule type" value="Genomic_DNA"/>
</dbReference>
<dbReference type="STRING" id="981085.W9RSN3"/>